<dbReference type="GO" id="GO:0031369">
    <property type="term" value="F:translation initiation factor binding"/>
    <property type="evidence" value="ECO:0007669"/>
    <property type="project" value="TreeGrafter"/>
</dbReference>
<dbReference type="FunFam" id="3.30.1490.120:FF:000001">
    <property type="entry name" value="DNA-directed RNA polymerase II subunit RPB7"/>
    <property type="match status" value="1"/>
</dbReference>
<dbReference type="OrthoDB" id="1162399at2759"/>
<dbReference type="EMBL" id="HG805935">
    <property type="protein sequence ID" value="CDW55096.1"/>
    <property type="molecule type" value="Genomic_DNA"/>
</dbReference>
<evidence type="ECO:0000259" key="8">
    <source>
        <dbReference type="SMART" id="SM00316"/>
    </source>
</evidence>
<dbReference type="GO" id="GO:0005665">
    <property type="term" value="C:RNA polymerase II, core complex"/>
    <property type="evidence" value="ECO:0007669"/>
    <property type="project" value="TreeGrafter"/>
</dbReference>
<accession>A0A077Z4S0</accession>
<evidence type="ECO:0000256" key="1">
    <source>
        <dbReference type="ARBA" id="ARBA00004123"/>
    </source>
</evidence>
<dbReference type="InterPro" id="IPR012340">
    <property type="entry name" value="NA-bd_OB-fold"/>
</dbReference>
<dbReference type="SUPFAM" id="SSF50249">
    <property type="entry name" value="Nucleic acid-binding proteins"/>
    <property type="match status" value="1"/>
</dbReference>
<name>A0A077Z4S0_TRITR</name>
<evidence type="ECO:0000313" key="10">
    <source>
        <dbReference type="Proteomes" id="UP000030665"/>
    </source>
</evidence>
<keyword evidence="5" id="KW-0804">Transcription</keyword>
<keyword evidence="10" id="KW-1185">Reference proteome</keyword>
<dbReference type="GO" id="GO:0003727">
    <property type="term" value="F:single-stranded RNA binding"/>
    <property type="evidence" value="ECO:0007669"/>
    <property type="project" value="TreeGrafter"/>
</dbReference>
<dbReference type="InterPro" id="IPR036898">
    <property type="entry name" value="RNA_pol_Rpb7-like_N_sf"/>
</dbReference>
<dbReference type="SUPFAM" id="SSF88798">
    <property type="entry name" value="N-terminal, heterodimerisation domain of RBP7 (RpoE)"/>
    <property type="match status" value="1"/>
</dbReference>
<dbReference type="GO" id="GO:0003697">
    <property type="term" value="F:single-stranded DNA binding"/>
    <property type="evidence" value="ECO:0007669"/>
    <property type="project" value="TreeGrafter"/>
</dbReference>
<evidence type="ECO:0000313" key="9">
    <source>
        <dbReference type="EMBL" id="CDW55096.1"/>
    </source>
</evidence>
<evidence type="ECO:0000256" key="3">
    <source>
        <dbReference type="ARBA" id="ARBA00015928"/>
    </source>
</evidence>
<dbReference type="PANTHER" id="PTHR12709">
    <property type="entry name" value="DNA-DIRECTED RNA POLYMERASE II, III"/>
    <property type="match status" value="1"/>
</dbReference>
<dbReference type="InterPro" id="IPR005576">
    <property type="entry name" value="Rpb7-like_N"/>
</dbReference>
<comment type="subcellular location">
    <subcellularLocation>
        <location evidence="1">Nucleus</location>
    </subcellularLocation>
</comment>
<dbReference type="Gene3D" id="2.40.50.140">
    <property type="entry name" value="Nucleic acid-binding proteins"/>
    <property type="match status" value="1"/>
</dbReference>
<dbReference type="Pfam" id="PF00575">
    <property type="entry name" value="S1"/>
    <property type="match status" value="1"/>
</dbReference>
<gene>
    <name evidence="9" type="ORF">TTRE_0000336701</name>
</gene>
<keyword evidence="4" id="KW-0240">DNA-directed RNA polymerase</keyword>
<protein>
    <recommendedName>
        <fullName evidence="3">DNA-directed RNA polymerase II subunit RPB7</fullName>
    </recommendedName>
    <alternativeName>
        <fullName evidence="7">DNA-directed RNA polymerase II subunit rpb7</fullName>
    </alternativeName>
</protein>
<dbReference type="Gene3D" id="3.30.1490.120">
    <property type="entry name" value="RNA polymerase Rpb7-like, N-terminal domain"/>
    <property type="match status" value="1"/>
</dbReference>
<dbReference type="CDD" id="cd04462">
    <property type="entry name" value="S1_RNAPII_Rpb7"/>
    <property type="match status" value="1"/>
</dbReference>
<dbReference type="Proteomes" id="UP000030665">
    <property type="component" value="Unassembled WGS sequence"/>
</dbReference>
<dbReference type="CDD" id="cd04329">
    <property type="entry name" value="RNAP_II_Rpb7_N"/>
    <property type="match status" value="1"/>
</dbReference>
<evidence type="ECO:0000256" key="4">
    <source>
        <dbReference type="ARBA" id="ARBA00022478"/>
    </source>
</evidence>
<evidence type="ECO:0000256" key="5">
    <source>
        <dbReference type="ARBA" id="ARBA00023163"/>
    </source>
</evidence>
<evidence type="ECO:0000256" key="6">
    <source>
        <dbReference type="ARBA" id="ARBA00023242"/>
    </source>
</evidence>
<dbReference type="GO" id="GO:0000932">
    <property type="term" value="C:P-body"/>
    <property type="evidence" value="ECO:0007669"/>
    <property type="project" value="TreeGrafter"/>
</dbReference>
<dbReference type="InterPro" id="IPR003029">
    <property type="entry name" value="S1_domain"/>
</dbReference>
<dbReference type="PANTHER" id="PTHR12709:SF4">
    <property type="entry name" value="DNA-DIRECTED RNA POLYMERASE II SUBUNIT RPB7"/>
    <property type="match status" value="1"/>
</dbReference>
<dbReference type="GO" id="GO:0060213">
    <property type="term" value="P:positive regulation of nuclear-transcribed mRNA poly(A) tail shortening"/>
    <property type="evidence" value="ECO:0007669"/>
    <property type="project" value="TreeGrafter"/>
</dbReference>
<organism evidence="9 10">
    <name type="scientific">Trichuris trichiura</name>
    <name type="common">Whipworm</name>
    <name type="synonym">Trichocephalus trichiurus</name>
    <dbReference type="NCBI Taxonomy" id="36087"/>
    <lineage>
        <taxon>Eukaryota</taxon>
        <taxon>Metazoa</taxon>
        <taxon>Ecdysozoa</taxon>
        <taxon>Nematoda</taxon>
        <taxon>Enoplea</taxon>
        <taxon>Dorylaimia</taxon>
        <taxon>Trichinellida</taxon>
        <taxon>Trichuridae</taxon>
        <taxon>Trichuris</taxon>
    </lineage>
</organism>
<dbReference type="STRING" id="36087.A0A077Z4S0"/>
<keyword evidence="6" id="KW-0539">Nucleus</keyword>
<feature type="domain" description="S1 motif" evidence="8">
    <location>
        <begin position="80"/>
        <end position="162"/>
    </location>
</feature>
<dbReference type="SMART" id="SM00316">
    <property type="entry name" value="S1"/>
    <property type="match status" value="1"/>
</dbReference>
<dbReference type="AlphaFoldDB" id="A0A077Z4S0"/>
<evidence type="ECO:0000256" key="2">
    <source>
        <dbReference type="ARBA" id="ARBA00009307"/>
    </source>
</evidence>
<sequence>MFYHMSLEHEVVMHPRYFGPNLSKLVKKKLFTEVEGTCSGKCGFIIAVTGVESVGTAFIQPACGYVIYPVKYKAIVFRPFVGEVCDGIVTHVNKVGLFCDIGPLSCFISRHCIPSDMDFQPNANPLCYKTKDESVVIAADDEIRVKILGIRVDANDIFAIGSLMDDYLGLIVSD</sequence>
<dbReference type="GO" id="GO:0045948">
    <property type="term" value="P:positive regulation of translational initiation"/>
    <property type="evidence" value="ECO:0007669"/>
    <property type="project" value="TreeGrafter"/>
</dbReference>
<dbReference type="InterPro" id="IPR045113">
    <property type="entry name" value="Rpb7-like"/>
</dbReference>
<reference evidence="9" key="2">
    <citation type="submission" date="2014-03" db="EMBL/GenBank/DDBJ databases">
        <title>The whipworm genome and dual-species transcriptomics of an intimate host-pathogen interaction.</title>
        <authorList>
            <person name="Foth B.J."/>
            <person name="Tsai I.J."/>
            <person name="Reid A.J."/>
            <person name="Bancroft A.J."/>
            <person name="Nichol S."/>
            <person name="Tracey A."/>
            <person name="Holroyd N."/>
            <person name="Cotton J.A."/>
            <person name="Stanley E.J."/>
            <person name="Zarowiecki M."/>
            <person name="Liu J.Z."/>
            <person name="Huckvale T."/>
            <person name="Cooper P.J."/>
            <person name="Grencis R.K."/>
            <person name="Berriman M."/>
        </authorList>
    </citation>
    <scope>NUCLEOTIDE SEQUENCE [LARGE SCALE GENOMIC DNA]</scope>
</reference>
<comment type="similarity">
    <text evidence="2">Belongs to the eukaryotic RPB7/RPC8 RNA polymerase subunit family.</text>
</comment>
<dbReference type="GO" id="GO:0006367">
    <property type="term" value="P:transcription initiation at RNA polymerase II promoter"/>
    <property type="evidence" value="ECO:0007669"/>
    <property type="project" value="TreeGrafter"/>
</dbReference>
<proteinExistence type="inferred from homology"/>
<evidence type="ECO:0000256" key="7">
    <source>
        <dbReference type="ARBA" id="ARBA00073912"/>
    </source>
</evidence>
<dbReference type="Pfam" id="PF03876">
    <property type="entry name" value="SHS2_Rpb7-N"/>
    <property type="match status" value="1"/>
</dbReference>
<dbReference type="FunFam" id="2.40.50.140:FF:000043">
    <property type="entry name" value="DNA-directed RNA polymerase II subunit RPB7"/>
    <property type="match status" value="1"/>
</dbReference>
<reference evidence="9" key="1">
    <citation type="submission" date="2014-01" db="EMBL/GenBank/DDBJ databases">
        <authorList>
            <person name="Aslett M."/>
        </authorList>
    </citation>
    <scope>NUCLEOTIDE SEQUENCE</scope>
</reference>